<name>A0A1E5W438_9POAL</name>
<dbReference type="FunFam" id="3.80.10.10:FF:000095">
    <property type="entry name" value="LRR receptor-like serine/threonine-protein kinase GSO1"/>
    <property type="match status" value="1"/>
</dbReference>
<dbReference type="PANTHER" id="PTHR48056:SF44">
    <property type="entry name" value="RECEPTOR PROTEIN KINASE CLAVATA1"/>
    <property type="match status" value="1"/>
</dbReference>
<feature type="domain" description="Protein kinase" evidence="22">
    <location>
        <begin position="751"/>
        <end position="1031"/>
    </location>
</feature>
<comment type="catalytic activity">
    <reaction evidence="20">
        <text>L-seryl-[protein] + ATP = O-phospho-L-seryl-[protein] + ADP + H(+)</text>
        <dbReference type="Rhea" id="RHEA:17989"/>
        <dbReference type="Rhea" id="RHEA-COMP:9863"/>
        <dbReference type="Rhea" id="RHEA-COMP:11604"/>
        <dbReference type="ChEBI" id="CHEBI:15378"/>
        <dbReference type="ChEBI" id="CHEBI:29999"/>
        <dbReference type="ChEBI" id="CHEBI:30616"/>
        <dbReference type="ChEBI" id="CHEBI:83421"/>
        <dbReference type="ChEBI" id="CHEBI:456216"/>
        <dbReference type="EC" id="2.7.11.1"/>
    </reaction>
</comment>
<gene>
    <name evidence="23" type="ORF">BAE44_0006921</name>
</gene>
<organism evidence="23 24">
    <name type="scientific">Dichanthelium oligosanthes</name>
    <dbReference type="NCBI Taxonomy" id="888268"/>
    <lineage>
        <taxon>Eukaryota</taxon>
        <taxon>Viridiplantae</taxon>
        <taxon>Streptophyta</taxon>
        <taxon>Embryophyta</taxon>
        <taxon>Tracheophyta</taxon>
        <taxon>Spermatophyta</taxon>
        <taxon>Magnoliopsida</taxon>
        <taxon>Liliopsida</taxon>
        <taxon>Poales</taxon>
        <taxon>Poaceae</taxon>
        <taxon>PACMAD clade</taxon>
        <taxon>Panicoideae</taxon>
        <taxon>Panicodae</taxon>
        <taxon>Paniceae</taxon>
        <taxon>Dichantheliinae</taxon>
        <taxon>Dichanthelium</taxon>
    </lineage>
</organism>
<dbReference type="GO" id="GO:0016020">
    <property type="term" value="C:membrane"/>
    <property type="evidence" value="ECO:0007669"/>
    <property type="project" value="UniProtKB-SubCell"/>
</dbReference>
<dbReference type="InterPro" id="IPR011009">
    <property type="entry name" value="Kinase-like_dom_sf"/>
</dbReference>
<dbReference type="Pfam" id="PF00560">
    <property type="entry name" value="LRR_1"/>
    <property type="match status" value="5"/>
</dbReference>
<reference evidence="23 24" key="1">
    <citation type="submission" date="2016-09" db="EMBL/GenBank/DDBJ databases">
        <title>The draft genome of Dichanthelium oligosanthes: A C3 panicoid grass species.</title>
        <authorList>
            <person name="Studer A.J."/>
            <person name="Schnable J.C."/>
            <person name="Brutnell T.P."/>
        </authorList>
    </citation>
    <scope>NUCLEOTIDE SEQUENCE [LARGE SCALE GENOMIC DNA]</scope>
    <source>
        <strain evidence="24">cv. Kellogg 1175</strain>
        <tissue evidence="23">Leaf</tissue>
    </source>
</reference>
<evidence type="ECO:0000256" key="18">
    <source>
        <dbReference type="ARBA" id="ARBA00023180"/>
    </source>
</evidence>
<evidence type="ECO:0000256" key="20">
    <source>
        <dbReference type="ARBA" id="ARBA00048679"/>
    </source>
</evidence>
<dbReference type="EC" id="2.7.11.1" evidence="3"/>
<keyword evidence="6" id="KW-0433">Leucine-rich repeat</keyword>
<keyword evidence="5" id="KW-0723">Serine/threonine-protein kinase</keyword>
<dbReference type="FunFam" id="3.80.10.10:FF:000108">
    <property type="entry name" value="Leucine-rich repeat receptor-like serine/threonine-protein kinase BAM3"/>
    <property type="match status" value="1"/>
</dbReference>
<evidence type="ECO:0000256" key="9">
    <source>
        <dbReference type="ARBA" id="ARBA00022729"/>
    </source>
</evidence>
<dbReference type="SUPFAM" id="SSF52058">
    <property type="entry name" value="L domain-like"/>
    <property type="match status" value="1"/>
</dbReference>
<keyword evidence="8" id="KW-0812">Transmembrane</keyword>
<dbReference type="SUPFAM" id="SSF56112">
    <property type="entry name" value="Protein kinase-like (PK-like)"/>
    <property type="match status" value="1"/>
</dbReference>
<sequence length="1485" mass="157779">MWIGFHMLISFPPPPPPPPFYTHVPLATTPHPAAVATSTMPPLSPVLLSLLLLLLAPASASPERDAYALAKLKAALVPAAVSSTSRALADWDPSASPPAHCAFSGVTCDPATSRVVAINLTAVPLHGGALPPELALLDALANLTIASCSLPGRVPPSLASMPALRHLNLSNNNLTGPFPSPPATAATDQLQPYFPVLELIDMYNNNLSGPLPPFGLGSRHAGLRYLHLGGNYFNGSIPDSFGDLAALEYLGLNGNGLSGRIPPSLARLARLREMYIGYFNQYTGGVPPEFGDLHSLVLLDMSSCALSGPVPPELARLTNLDTLFLSINQLTGEIPPQLGGLSNLQSLDLSINDLTGEIPPSFANLATSLKLLNLFRNHLRGEIPGFLGDFPHLEVLQVWDNNLTGNLPAALGRNGRLKKLDVTGNHLTGTIPSDLCAGRKLEMLVLMENGFFGHIPESLGDCKTLTRVRLGKNFLSGPVPAGLFDLPKADMLELTGNLLTGELPDVIGGDKMAMIMLGNNGIGGRIPPSIGNLPALQTLSLESNNFSGPLPPEIGKLRNLTRLNVSGNALTGDIPREITGCGSLGALDLSRNDLTGEIPDTITSLKILCTLNVSRNRLSGELPPAMPNMTSLTTLDVSYNQLSGPVPMQGQFLVFNESSFAGNPGLCGAPFADACPPSAGGSGSPFSLRPWDSKKMLVWLVVVFTLLIMAFFGARKACEAWREAARRRSGTWKMTAFQRLDFSADDVVECLKEDNIIGKGGAGIVYHGVTHGGTELAIKRLVGRGCGDHDRGFTAEVTTLGRIRHRNIVRLLGFVSNRETNLLLYEYMPNGSLGEMLHGGKGGHLGWEARARVAAEAACGLCYLHHDCAPRIIHRDVKSNNILLDSAFEAHVADFGLAKFMGGVGGGGTSECMSAIAGSYGYIAPEYAYTLRVDEKSDVYSFGVVLLELITGRRPVGSFGDGVDIVHWVRKVTAELPDTSDAAAVLAVADRRLAPEPVALVVDLYKVAMACVEEASTARPTMRENNNHQQIATPSPPGKMVKPANHPNRETGPTLLTPWTPPPPPSSPSPPINLSRRRDPMASPHGSSSSNPNNPWPAPSAPPLYPTLTMADLAPVEIGQPVLSPTAGEESGPPPSEDVLLRIPGAQLHLIDRSRSHPLAAGDLYLLRIRSGDTSLAAIALLDPVQWPLARDVAAVKLDPCHYSFSLTVPASTDDPNPDPLHYGLTLTQPDARLDGLLATYTSFSVHSVVGTKELESRVRDEVEAAAYWTAVAPNVEEYGGAVARAIATGAEHLSKGILWCGEVTVDRLRWGNEVLKKRMQPGDANAEVSPEMLRRIKRAKKVTKISEKVATGILSGVVKVTGYFTSSFANSKAGKKFFNLLPGEIVLASLDGFGKICDAVEVSGKNVLSTSSTVTTGLVSHKYGDKAAAATNEGLDAAGHAIGTAWAVFKIRQALNPKSVLKPTALAKSTIKANVAELRAKHSK</sequence>
<keyword evidence="16" id="KW-0472">Membrane</keyword>
<dbReference type="InterPro" id="IPR009686">
    <property type="entry name" value="Senescence/spartin_C"/>
</dbReference>
<evidence type="ECO:0000256" key="11">
    <source>
        <dbReference type="ARBA" id="ARBA00022741"/>
    </source>
</evidence>
<evidence type="ECO:0000256" key="10">
    <source>
        <dbReference type="ARBA" id="ARBA00022737"/>
    </source>
</evidence>
<feature type="compositionally biased region" description="Low complexity" evidence="21">
    <location>
        <begin position="1081"/>
        <end position="1093"/>
    </location>
</feature>
<dbReference type="Gene3D" id="3.30.200.20">
    <property type="entry name" value="Phosphorylase Kinase, domain 1"/>
    <property type="match status" value="1"/>
</dbReference>
<dbReference type="SMART" id="SM00220">
    <property type="entry name" value="S_TKc"/>
    <property type="match status" value="1"/>
</dbReference>
<dbReference type="InterPro" id="IPR000719">
    <property type="entry name" value="Prot_kinase_dom"/>
</dbReference>
<evidence type="ECO:0000256" key="17">
    <source>
        <dbReference type="ARBA" id="ARBA00023170"/>
    </source>
</evidence>
<evidence type="ECO:0000256" key="1">
    <source>
        <dbReference type="ARBA" id="ARBA00004167"/>
    </source>
</evidence>
<evidence type="ECO:0000256" key="6">
    <source>
        <dbReference type="ARBA" id="ARBA00022614"/>
    </source>
</evidence>
<dbReference type="Pfam" id="PF06911">
    <property type="entry name" value="Senescence"/>
    <property type="match status" value="1"/>
</dbReference>
<dbReference type="PROSITE" id="PS50011">
    <property type="entry name" value="PROTEIN_KINASE_DOM"/>
    <property type="match status" value="1"/>
</dbReference>
<dbReference type="Pfam" id="PF13855">
    <property type="entry name" value="LRR_8"/>
    <property type="match status" value="1"/>
</dbReference>
<protein>
    <recommendedName>
        <fullName evidence="3">non-specific serine/threonine protein kinase</fullName>
        <ecNumber evidence="3">2.7.11.1</ecNumber>
    </recommendedName>
</protein>
<dbReference type="Pfam" id="PF08263">
    <property type="entry name" value="LRRNT_2"/>
    <property type="match status" value="1"/>
</dbReference>
<comment type="subcellular location">
    <subcellularLocation>
        <location evidence="1">Membrane</location>
        <topology evidence="1">Single-pass membrane protein</topology>
    </subcellularLocation>
</comment>
<dbReference type="FunFam" id="3.30.200.20:FF:000292">
    <property type="entry name" value="Leucine-rich repeat receptor-like serine/threonine-protein kinase BAM1"/>
    <property type="match status" value="1"/>
</dbReference>
<keyword evidence="10" id="KW-0677">Repeat</keyword>
<keyword evidence="4" id="KW-0217">Developmental protein</keyword>
<dbReference type="FunFam" id="3.80.10.10:FF:000565">
    <property type="entry name" value="Leucine-rich repeat receptor-like kinase protein FLORAL ORGAN NUMBER1"/>
    <property type="match status" value="1"/>
</dbReference>
<dbReference type="Gene3D" id="1.10.510.10">
    <property type="entry name" value="Transferase(Phosphotransferase) domain 1"/>
    <property type="match status" value="1"/>
</dbReference>
<evidence type="ECO:0000313" key="23">
    <source>
        <dbReference type="EMBL" id="OEL32060.1"/>
    </source>
</evidence>
<evidence type="ECO:0000256" key="2">
    <source>
        <dbReference type="ARBA" id="ARBA00008684"/>
    </source>
</evidence>
<dbReference type="InterPro" id="IPR003591">
    <property type="entry name" value="Leu-rich_rpt_typical-subtyp"/>
</dbReference>
<dbReference type="GO" id="GO:0033612">
    <property type="term" value="F:receptor serine/threonine kinase binding"/>
    <property type="evidence" value="ECO:0007669"/>
    <property type="project" value="TreeGrafter"/>
</dbReference>
<keyword evidence="14" id="KW-0067">ATP-binding</keyword>
<evidence type="ECO:0000256" key="7">
    <source>
        <dbReference type="ARBA" id="ARBA00022679"/>
    </source>
</evidence>
<evidence type="ECO:0000256" key="14">
    <source>
        <dbReference type="ARBA" id="ARBA00022840"/>
    </source>
</evidence>
<dbReference type="GO" id="GO:0050793">
    <property type="term" value="P:regulation of developmental process"/>
    <property type="evidence" value="ECO:0007669"/>
    <property type="project" value="UniProtKB-ARBA"/>
</dbReference>
<comment type="similarity">
    <text evidence="2">Belongs to the protein kinase superfamily. Ser/Thr protein kinase family.</text>
</comment>
<dbReference type="InterPro" id="IPR013210">
    <property type="entry name" value="LRR_N_plant-typ"/>
</dbReference>
<evidence type="ECO:0000256" key="3">
    <source>
        <dbReference type="ARBA" id="ARBA00012513"/>
    </source>
</evidence>
<comment type="caution">
    <text evidence="23">The sequence shown here is derived from an EMBL/GenBank/DDBJ whole genome shotgun (WGS) entry which is preliminary data.</text>
</comment>
<dbReference type="STRING" id="888268.A0A1E5W438"/>
<keyword evidence="12 23" id="KW-0418">Kinase</keyword>
<evidence type="ECO:0000256" key="8">
    <source>
        <dbReference type="ARBA" id="ARBA00022692"/>
    </source>
</evidence>
<dbReference type="SUPFAM" id="SSF52047">
    <property type="entry name" value="RNI-like"/>
    <property type="match status" value="1"/>
</dbReference>
<dbReference type="InterPro" id="IPR001611">
    <property type="entry name" value="Leu-rich_rpt"/>
</dbReference>
<evidence type="ECO:0000256" key="13">
    <source>
        <dbReference type="ARBA" id="ARBA00022782"/>
    </source>
</evidence>
<evidence type="ECO:0000256" key="19">
    <source>
        <dbReference type="ARBA" id="ARBA00047899"/>
    </source>
</evidence>
<keyword evidence="9" id="KW-0732">Signal</keyword>
<keyword evidence="18" id="KW-0325">Glycoprotein</keyword>
<dbReference type="Pfam" id="PF07714">
    <property type="entry name" value="PK_Tyr_Ser-Thr"/>
    <property type="match status" value="1"/>
</dbReference>
<accession>A0A1E5W438</accession>
<dbReference type="InterPro" id="IPR032675">
    <property type="entry name" value="LRR_dom_sf"/>
</dbReference>
<evidence type="ECO:0000256" key="4">
    <source>
        <dbReference type="ARBA" id="ARBA00022473"/>
    </source>
</evidence>
<dbReference type="OrthoDB" id="676979at2759"/>
<keyword evidence="13" id="KW-0221">Differentiation</keyword>
<dbReference type="EMBL" id="LWDX02022155">
    <property type="protein sequence ID" value="OEL32060.1"/>
    <property type="molecule type" value="Genomic_DNA"/>
</dbReference>
<dbReference type="SMART" id="SM00369">
    <property type="entry name" value="LRR_TYP"/>
    <property type="match status" value="9"/>
</dbReference>
<feature type="compositionally biased region" description="Pro residues" evidence="21">
    <location>
        <begin position="1059"/>
        <end position="1071"/>
    </location>
</feature>
<dbReference type="GO" id="GO:0004674">
    <property type="term" value="F:protein serine/threonine kinase activity"/>
    <property type="evidence" value="ECO:0007669"/>
    <property type="project" value="UniProtKB-KW"/>
</dbReference>
<evidence type="ECO:0000259" key="22">
    <source>
        <dbReference type="PROSITE" id="PS50011"/>
    </source>
</evidence>
<dbReference type="Pfam" id="PF13516">
    <property type="entry name" value="LRR_6"/>
    <property type="match status" value="1"/>
</dbReference>
<feature type="region of interest" description="Disordered" evidence="21">
    <location>
        <begin position="1019"/>
        <end position="1104"/>
    </location>
</feature>
<keyword evidence="17 23" id="KW-0675">Receptor</keyword>
<evidence type="ECO:0000256" key="15">
    <source>
        <dbReference type="ARBA" id="ARBA00022989"/>
    </source>
</evidence>
<keyword evidence="15" id="KW-1133">Transmembrane helix</keyword>
<dbReference type="PROSITE" id="PS00108">
    <property type="entry name" value="PROTEIN_KINASE_ST"/>
    <property type="match status" value="1"/>
</dbReference>
<dbReference type="InterPro" id="IPR050647">
    <property type="entry name" value="Plant_LRR-RLKs"/>
</dbReference>
<evidence type="ECO:0000256" key="16">
    <source>
        <dbReference type="ARBA" id="ARBA00023136"/>
    </source>
</evidence>
<comment type="catalytic activity">
    <reaction evidence="19">
        <text>L-threonyl-[protein] + ATP = O-phospho-L-threonyl-[protein] + ADP + H(+)</text>
        <dbReference type="Rhea" id="RHEA:46608"/>
        <dbReference type="Rhea" id="RHEA-COMP:11060"/>
        <dbReference type="Rhea" id="RHEA-COMP:11605"/>
        <dbReference type="ChEBI" id="CHEBI:15378"/>
        <dbReference type="ChEBI" id="CHEBI:30013"/>
        <dbReference type="ChEBI" id="CHEBI:30616"/>
        <dbReference type="ChEBI" id="CHEBI:61977"/>
        <dbReference type="ChEBI" id="CHEBI:456216"/>
        <dbReference type="EC" id="2.7.11.1"/>
    </reaction>
</comment>
<evidence type="ECO:0000256" key="5">
    <source>
        <dbReference type="ARBA" id="ARBA00022527"/>
    </source>
</evidence>
<keyword evidence="24" id="KW-1185">Reference proteome</keyword>
<evidence type="ECO:0000313" key="24">
    <source>
        <dbReference type="Proteomes" id="UP000095767"/>
    </source>
</evidence>
<dbReference type="GO" id="GO:0030154">
    <property type="term" value="P:cell differentiation"/>
    <property type="evidence" value="ECO:0007669"/>
    <property type="project" value="UniProtKB-KW"/>
</dbReference>
<evidence type="ECO:0000256" key="12">
    <source>
        <dbReference type="ARBA" id="ARBA00022777"/>
    </source>
</evidence>
<evidence type="ECO:0000256" key="21">
    <source>
        <dbReference type="SAM" id="MobiDB-lite"/>
    </source>
</evidence>
<dbReference type="GO" id="GO:0005524">
    <property type="term" value="F:ATP binding"/>
    <property type="evidence" value="ECO:0007669"/>
    <property type="project" value="UniProtKB-KW"/>
</dbReference>
<dbReference type="Proteomes" id="UP000095767">
    <property type="component" value="Unassembled WGS sequence"/>
</dbReference>
<feature type="compositionally biased region" description="Pro residues" evidence="21">
    <location>
        <begin position="1094"/>
        <end position="1104"/>
    </location>
</feature>
<proteinExistence type="inferred from homology"/>
<keyword evidence="11" id="KW-0547">Nucleotide-binding</keyword>
<dbReference type="PANTHER" id="PTHR48056">
    <property type="entry name" value="LRR RECEPTOR-LIKE SERINE/THREONINE-PROTEIN KINASE-RELATED"/>
    <property type="match status" value="1"/>
</dbReference>
<dbReference type="InterPro" id="IPR001245">
    <property type="entry name" value="Ser-Thr/Tyr_kinase_cat_dom"/>
</dbReference>
<dbReference type="FunFam" id="1.10.510.10:FF:000201">
    <property type="entry name" value="Leucine-rich repeat receptor-like serine/threonine-protein kinase"/>
    <property type="match status" value="1"/>
</dbReference>
<dbReference type="InterPro" id="IPR008271">
    <property type="entry name" value="Ser/Thr_kinase_AS"/>
</dbReference>
<dbReference type="Gene3D" id="3.80.10.10">
    <property type="entry name" value="Ribonuclease Inhibitor"/>
    <property type="match status" value="2"/>
</dbReference>
<keyword evidence="7" id="KW-0808">Transferase</keyword>